<evidence type="ECO:0000313" key="2">
    <source>
        <dbReference type="Proteomes" id="UP000276133"/>
    </source>
</evidence>
<dbReference type="AlphaFoldDB" id="A0A3M7S5T9"/>
<dbReference type="EMBL" id="REGN01001978">
    <property type="protein sequence ID" value="RNA31166.1"/>
    <property type="molecule type" value="Genomic_DNA"/>
</dbReference>
<sequence length="77" mass="8683">MHTNSFKSSIKNEEILRLFRQIFSLSSVKRKALEIEKASYENPKPSKIATTAVSNVLEKPKGQDKIQCDLCKAVGKM</sequence>
<protein>
    <submittedName>
        <fullName evidence="1">Uncharacterized protein</fullName>
    </submittedName>
</protein>
<dbReference type="Proteomes" id="UP000276133">
    <property type="component" value="Unassembled WGS sequence"/>
</dbReference>
<name>A0A3M7S5T9_BRAPC</name>
<accession>A0A3M7S5T9</accession>
<proteinExistence type="predicted"/>
<evidence type="ECO:0000313" key="1">
    <source>
        <dbReference type="EMBL" id="RNA31166.1"/>
    </source>
</evidence>
<comment type="caution">
    <text evidence="1">The sequence shown here is derived from an EMBL/GenBank/DDBJ whole genome shotgun (WGS) entry which is preliminary data.</text>
</comment>
<organism evidence="1 2">
    <name type="scientific">Brachionus plicatilis</name>
    <name type="common">Marine rotifer</name>
    <name type="synonym">Brachionus muelleri</name>
    <dbReference type="NCBI Taxonomy" id="10195"/>
    <lineage>
        <taxon>Eukaryota</taxon>
        <taxon>Metazoa</taxon>
        <taxon>Spiralia</taxon>
        <taxon>Gnathifera</taxon>
        <taxon>Rotifera</taxon>
        <taxon>Eurotatoria</taxon>
        <taxon>Monogononta</taxon>
        <taxon>Pseudotrocha</taxon>
        <taxon>Ploima</taxon>
        <taxon>Brachionidae</taxon>
        <taxon>Brachionus</taxon>
    </lineage>
</organism>
<feature type="non-terminal residue" evidence="1">
    <location>
        <position position="77"/>
    </location>
</feature>
<gene>
    <name evidence="1" type="ORF">BpHYR1_039524</name>
</gene>
<reference evidence="1 2" key="1">
    <citation type="journal article" date="2018" name="Sci. Rep.">
        <title>Genomic signatures of local adaptation to the degree of environmental predictability in rotifers.</title>
        <authorList>
            <person name="Franch-Gras L."/>
            <person name="Hahn C."/>
            <person name="Garcia-Roger E.M."/>
            <person name="Carmona M.J."/>
            <person name="Serra M."/>
            <person name="Gomez A."/>
        </authorList>
    </citation>
    <scope>NUCLEOTIDE SEQUENCE [LARGE SCALE GENOMIC DNA]</scope>
    <source>
        <strain evidence="1">HYR1</strain>
    </source>
</reference>
<keyword evidence="2" id="KW-1185">Reference proteome</keyword>